<dbReference type="GeneTree" id="ENSGT00390000008994"/>
<evidence type="ECO:0000256" key="2">
    <source>
        <dbReference type="ARBA" id="ARBA00022737"/>
    </source>
</evidence>
<keyword evidence="5" id="KW-1185">Reference proteome</keyword>
<sequence>TVFAAFQEQLDVLCLNDFPCGVGSWNRSHFEPKNTKRTKLSERDDEERDVNEEEPADLREYLVNKYSPWNVNKNWGADAEQLRQLAAKAPWLLTDKFIYSYFKVLRIVDKEVCDVDPCLLKFHNLKELVLCSNKIRKVNFANLPKTLKILELCANEISSMKDLCFTLLPPELQHLGLSYNKISCLSEYEYLTADFWPSLICLDLSFNNLVDLLEIVTSLSTLLKLRILLLQGNPLTLIASYRGFTVDSLTKLNILDDMGISPDEKHHFKGMANRKALLEDEASITINIDEIRGIPNPVNSVQLDNEPEFPVIQYNYYVVYEFIRDSQQKSTQKSQELGLNTVSCNTYRTTFTQDQDHLCELNNNRKCYKVSTAIIRIANIRYPCRPANSHAVVSSESISFQSTNKCSFSERQVESVQYSKHPGDGTSGKEITTSKSTIMPTASLFKSADISSFDFPNCDACELSVCLTLPGSMLYFISTIQGHRKEVIECNYEAKHLLKNLLPLRNFLLWGLKLTVVEEKILSWPSIMPESPGKEKPVSAKKKGGKEKSDRESTRDKKKKKQPPAVLQQDPPILKILASKHITLDNLIVRDHFVETVCDFGVLATEAVTDPLHSNEKTSKKGKEGKKKGKGKLEADDMESEVSIQPPSLTVKFKAQLRKWLTAAEALNLSIFN</sequence>
<dbReference type="InParanoid" id="H3BFP5"/>
<dbReference type="PANTHER" id="PTHR15454">
    <property type="entry name" value="NISCHARIN RELATED"/>
    <property type="match status" value="1"/>
</dbReference>
<dbReference type="InterPro" id="IPR001611">
    <property type="entry name" value="Leu-rich_rpt"/>
</dbReference>
<dbReference type="EMBL" id="AFYH01016451">
    <property type="status" value="NOT_ANNOTATED_CDS"/>
    <property type="molecule type" value="Genomic_DNA"/>
</dbReference>
<organism evidence="4 5">
    <name type="scientific">Latimeria chalumnae</name>
    <name type="common">Coelacanth</name>
    <dbReference type="NCBI Taxonomy" id="7897"/>
    <lineage>
        <taxon>Eukaryota</taxon>
        <taxon>Metazoa</taxon>
        <taxon>Chordata</taxon>
        <taxon>Craniata</taxon>
        <taxon>Vertebrata</taxon>
        <taxon>Euteleostomi</taxon>
        <taxon>Coelacanthiformes</taxon>
        <taxon>Coelacanthidae</taxon>
        <taxon>Latimeria</taxon>
    </lineage>
</organism>
<feature type="region of interest" description="Disordered" evidence="3">
    <location>
        <begin position="528"/>
        <end position="566"/>
    </location>
</feature>
<dbReference type="Proteomes" id="UP000008672">
    <property type="component" value="Unassembled WGS sequence"/>
</dbReference>
<dbReference type="Gene3D" id="3.80.10.10">
    <property type="entry name" value="Ribonuclease Inhibitor"/>
    <property type="match status" value="1"/>
</dbReference>
<protein>
    <submittedName>
        <fullName evidence="4">Leucine rich repeat containing 43</fullName>
    </submittedName>
</protein>
<dbReference type="Ensembl" id="ENSLACT00000020856.1">
    <property type="protein sequence ID" value="ENSLACP00000020716.1"/>
    <property type="gene ID" value="ENSLACG00000018203.1"/>
</dbReference>
<dbReference type="STRING" id="7897.ENSLACP00000020716"/>
<dbReference type="EMBL" id="AFYH01016452">
    <property type="status" value="NOT_ANNOTATED_CDS"/>
    <property type="molecule type" value="Genomic_DNA"/>
</dbReference>
<dbReference type="GO" id="GO:0005737">
    <property type="term" value="C:cytoplasm"/>
    <property type="evidence" value="ECO:0007669"/>
    <property type="project" value="TreeGrafter"/>
</dbReference>
<dbReference type="eggNOG" id="KOG0531">
    <property type="taxonomic scope" value="Eukaryota"/>
</dbReference>
<gene>
    <name evidence="4" type="primary">LRRC43</name>
</gene>
<proteinExistence type="predicted"/>
<dbReference type="OMA" id="AEVIPCN"/>
<keyword evidence="1" id="KW-0433">Leucine-rich repeat</keyword>
<feature type="compositionally biased region" description="Basic and acidic residues" evidence="3">
    <location>
        <begin position="546"/>
        <end position="555"/>
    </location>
</feature>
<reference evidence="4" key="3">
    <citation type="submission" date="2025-09" db="UniProtKB">
        <authorList>
            <consortium name="Ensembl"/>
        </authorList>
    </citation>
    <scope>IDENTIFICATION</scope>
</reference>
<keyword evidence="2" id="KW-0677">Repeat</keyword>
<dbReference type="SUPFAM" id="SSF52058">
    <property type="entry name" value="L domain-like"/>
    <property type="match status" value="1"/>
</dbReference>
<reference evidence="4" key="2">
    <citation type="submission" date="2025-08" db="UniProtKB">
        <authorList>
            <consortium name="Ensembl"/>
        </authorList>
    </citation>
    <scope>IDENTIFICATION</scope>
</reference>
<dbReference type="PANTHER" id="PTHR15454:SF19">
    <property type="entry name" value="LEUCINE-RICH REPEAT-CONTAINING PROTEIN 51"/>
    <property type="match status" value="1"/>
</dbReference>
<evidence type="ECO:0000256" key="1">
    <source>
        <dbReference type="ARBA" id="ARBA00022614"/>
    </source>
</evidence>
<feature type="compositionally biased region" description="Basic and acidic residues" evidence="3">
    <location>
        <begin position="613"/>
        <end position="622"/>
    </location>
</feature>
<dbReference type="InterPro" id="IPR032675">
    <property type="entry name" value="LRR_dom_sf"/>
</dbReference>
<evidence type="ECO:0000313" key="4">
    <source>
        <dbReference type="Ensembl" id="ENSLACP00000020716.1"/>
    </source>
</evidence>
<dbReference type="EMBL" id="AFYH01016449">
    <property type="status" value="NOT_ANNOTATED_CDS"/>
    <property type="molecule type" value="Genomic_DNA"/>
</dbReference>
<dbReference type="EMBL" id="AFYH01016448">
    <property type="status" value="NOT_ANNOTATED_CDS"/>
    <property type="molecule type" value="Genomic_DNA"/>
</dbReference>
<dbReference type="AlphaFoldDB" id="H3BFP5"/>
<reference evidence="5" key="1">
    <citation type="submission" date="2011-08" db="EMBL/GenBank/DDBJ databases">
        <title>The draft genome of Latimeria chalumnae.</title>
        <authorList>
            <person name="Di Palma F."/>
            <person name="Alfoldi J."/>
            <person name="Johnson J."/>
            <person name="Berlin A."/>
            <person name="Gnerre S."/>
            <person name="Jaffe D."/>
            <person name="MacCallum I."/>
            <person name="Young S."/>
            <person name="Walker B.J."/>
            <person name="Lander E."/>
            <person name="Lindblad-Toh K."/>
        </authorList>
    </citation>
    <scope>NUCLEOTIDE SEQUENCE [LARGE SCALE GENOMIC DNA]</scope>
    <source>
        <strain evidence="5">Wild caught</strain>
    </source>
</reference>
<evidence type="ECO:0000256" key="3">
    <source>
        <dbReference type="SAM" id="MobiDB-lite"/>
    </source>
</evidence>
<dbReference type="FunCoup" id="H3BFP5">
    <property type="interactions" value="36"/>
</dbReference>
<name>H3BFP5_LATCH</name>
<dbReference type="PROSITE" id="PS51450">
    <property type="entry name" value="LRR"/>
    <property type="match status" value="1"/>
</dbReference>
<evidence type="ECO:0000313" key="5">
    <source>
        <dbReference type="Proteomes" id="UP000008672"/>
    </source>
</evidence>
<feature type="region of interest" description="Disordered" evidence="3">
    <location>
        <begin position="613"/>
        <end position="642"/>
    </location>
</feature>
<dbReference type="EMBL" id="AFYH01016450">
    <property type="status" value="NOT_ANNOTATED_CDS"/>
    <property type="molecule type" value="Genomic_DNA"/>
</dbReference>
<accession>H3BFP5</accession>